<proteinExistence type="predicted"/>
<reference evidence="3 4" key="1">
    <citation type="submission" date="2018-06" db="EMBL/GenBank/DDBJ databases">
        <title>Genomic Encyclopedia of Archaeal and Bacterial Type Strains, Phase II (KMG-II): from individual species to whole genera.</title>
        <authorList>
            <person name="Goeker M."/>
        </authorList>
    </citation>
    <scope>NUCLEOTIDE SEQUENCE [LARGE SCALE GENOMIC DNA]</scope>
    <source>
        <strain evidence="3 4">DSM 25663</strain>
    </source>
</reference>
<dbReference type="Proteomes" id="UP000248840">
    <property type="component" value="Unassembled WGS sequence"/>
</dbReference>
<feature type="domain" description="Outer membrane protein beta-barrel" evidence="2">
    <location>
        <begin position="18"/>
        <end position="170"/>
    </location>
</feature>
<protein>
    <submittedName>
        <fullName evidence="3">Outer membrane protein with beta-barrel domain</fullName>
    </submittedName>
</protein>
<feature type="chain" id="PRO_5016367614" evidence="1">
    <location>
        <begin position="19"/>
        <end position="200"/>
    </location>
</feature>
<comment type="caution">
    <text evidence="3">The sequence shown here is derived from an EMBL/GenBank/DDBJ whole genome shotgun (WGS) entry which is preliminary data.</text>
</comment>
<evidence type="ECO:0000313" key="4">
    <source>
        <dbReference type="Proteomes" id="UP000248840"/>
    </source>
</evidence>
<evidence type="ECO:0000256" key="1">
    <source>
        <dbReference type="SAM" id="SignalP"/>
    </source>
</evidence>
<evidence type="ECO:0000259" key="2">
    <source>
        <dbReference type="Pfam" id="PF13568"/>
    </source>
</evidence>
<dbReference type="EMBL" id="QLSZ01000007">
    <property type="protein sequence ID" value="RAR71537.1"/>
    <property type="molecule type" value="Genomic_DNA"/>
</dbReference>
<evidence type="ECO:0000313" key="3">
    <source>
        <dbReference type="EMBL" id="RAR71537.1"/>
    </source>
</evidence>
<sequence>MRKILFILLYVVPFFSNAQVEFKPSVRVGLNVSKLEGIDIPSKNDIYFGISGGIKLSKTYTLQPELSISKQGAKGYYAYNNNGYFVSGNTDISLQYLSFSINNKFQLFKNFNLLLGEFNDIVIGDKIIQENSRSISKGQDIDYGIFGGIGYEFPKGIGFEVRVKKGFGDALDDYTGYKSQITNLVFQFGATYTIKFNKKK</sequence>
<keyword evidence="1" id="KW-0732">Signal</keyword>
<dbReference type="RefSeq" id="WP_112113383.1">
    <property type="nucleotide sequence ID" value="NZ_QLSZ01000007.1"/>
</dbReference>
<dbReference type="Pfam" id="PF13568">
    <property type="entry name" value="OMP_b-brl_2"/>
    <property type="match status" value="1"/>
</dbReference>
<name>A0A328YLU8_9FLAO</name>
<dbReference type="OrthoDB" id="947434at2"/>
<dbReference type="AlphaFoldDB" id="A0A328YLU8"/>
<keyword evidence="4" id="KW-1185">Reference proteome</keyword>
<gene>
    <name evidence="3" type="ORF">CLV55_10793</name>
</gene>
<feature type="signal peptide" evidence="1">
    <location>
        <begin position="1"/>
        <end position="18"/>
    </location>
</feature>
<organism evidence="3 4">
    <name type="scientific">Flavobacterium aciduliphilum</name>
    <dbReference type="NCBI Taxonomy" id="1101402"/>
    <lineage>
        <taxon>Bacteria</taxon>
        <taxon>Pseudomonadati</taxon>
        <taxon>Bacteroidota</taxon>
        <taxon>Flavobacteriia</taxon>
        <taxon>Flavobacteriales</taxon>
        <taxon>Flavobacteriaceae</taxon>
        <taxon>Flavobacterium</taxon>
    </lineage>
</organism>
<accession>A0A328YLU8</accession>
<dbReference type="InterPro" id="IPR025665">
    <property type="entry name" value="Beta-barrel_OMP_2"/>
</dbReference>